<evidence type="ECO:0000256" key="8">
    <source>
        <dbReference type="ARBA" id="ARBA00023175"/>
    </source>
</evidence>
<dbReference type="GO" id="GO:0007018">
    <property type="term" value="P:microtubule-based movement"/>
    <property type="evidence" value="ECO:0007669"/>
    <property type="project" value="TreeGrafter"/>
</dbReference>
<comment type="caution">
    <text evidence="12">The sequence shown here is derived from an EMBL/GenBank/DDBJ whole genome shotgun (WGS) entry which is preliminary data.</text>
</comment>
<feature type="signal peptide" evidence="10">
    <location>
        <begin position="1"/>
        <end position="30"/>
    </location>
</feature>
<dbReference type="GO" id="GO:0019894">
    <property type="term" value="F:kinesin binding"/>
    <property type="evidence" value="ECO:0007669"/>
    <property type="project" value="TreeGrafter"/>
</dbReference>
<evidence type="ECO:0000256" key="1">
    <source>
        <dbReference type="ARBA" id="ARBA00004245"/>
    </source>
</evidence>
<proteinExistence type="inferred from homology"/>
<evidence type="ECO:0000256" key="7">
    <source>
        <dbReference type="ARBA" id="ARBA00023054"/>
    </source>
</evidence>
<dbReference type="Gene3D" id="1.25.40.10">
    <property type="entry name" value="Tetratricopeptide repeat domain"/>
    <property type="match status" value="2"/>
</dbReference>
<feature type="chain" id="PRO_5001785624" evidence="10">
    <location>
        <begin position="31"/>
        <end position="987"/>
    </location>
</feature>
<keyword evidence="5" id="KW-0677">Repeat</keyword>
<keyword evidence="7" id="KW-0175">Coiled coil</keyword>
<evidence type="ECO:0000256" key="6">
    <source>
        <dbReference type="ARBA" id="ARBA00022803"/>
    </source>
</evidence>
<dbReference type="SMART" id="SM00028">
    <property type="entry name" value="TPR"/>
    <property type="match status" value="8"/>
</dbReference>
<evidence type="ECO:0000256" key="9">
    <source>
        <dbReference type="ARBA" id="ARBA00023212"/>
    </source>
</evidence>
<reference evidence="12 13" key="1">
    <citation type="submission" date="2014-07" db="EMBL/GenBank/DDBJ databases">
        <title>Expanding our view of genomic diversity in Candidatus Accumulibacter clades.</title>
        <authorList>
            <person name="Skennerton C.T."/>
            <person name="Barr J.J."/>
            <person name="Slater F.R."/>
            <person name="Bond P.L."/>
            <person name="Tyson G.W."/>
        </authorList>
    </citation>
    <scope>NUCLEOTIDE SEQUENCE [LARGE SCALE GENOMIC DNA]</scope>
    <source>
        <strain evidence="13">SK-01</strain>
    </source>
</reference>
<dbReference type="GO" id="GO:0005871">
    <property type="term" value="C:kinesin complex"/>
    <property type="evidence" value="ECO:0007669"/>
    <property type="project" value="InterPro"/>
</dbReference>
<keyword evidence="10" id="KW-0732">Signal</keyword>
<keyword evidence="9" id="KW-0206">Cytoskeleton</keyword>
<dbReference type="GO" id="GO:0005874">
    <property type="term" value="C:microtubule"/>
    <property type="evidence" value="ECO:0007669"/>
    <property type="project" value="UniProtKB-KW"/>
</dbReference>
<dbReference type="PRINTS" id="PR00381">
    <property type="entry name" value="KINESINLIGHT"/>
</dbReference>
<dbReference type="EMBL" id="JDSS02000021">
    <property type="protein sequence ID" value="KFB68132.1"/>
    <property type="molecule type" value="Genomic_DNA"/>
</dbReference>
<evidence type="ECO:0000313" key="13">
    <source>
        <dbReference type="Proteomes" id="UP000019812"/>
    </source>
</evidence>
<evidence type="ECO:0000256" key="10">
    <source>
        <dbReference type="SAM" id="SignalP"/>
    </source>
</evidence>
<name>A0A084Y088_9PROT</name>
<dbReference type="STRING" id="1457154.CAPSK01_001984"/>
<dbReference type="AlphaFoldDB" id="A0A084Y088"/>
<dbReference type="Pfam" id="PF13424">
    <property type="entry name" value="TPR_12"/>
    <property type="match status" value="3"/>
</dbReference>
<sequence length="987" mass="106929">MNPQHTRLVIPALRSTCLVIACLLSLPAIGAPADGQNAASPATQIDTLTNQADQLFEEKNYTAALALYQQVLAAKRAAGERLDETTATALGDVGRTLFKLARYTEAEAHLRQALATAEQALGSDHPDAATHLTNLALFLRDVGRPAEAEPLLRRALAIGEATPGTSPATIGLRLNNLAGLLRAAGRYAEAEEIYRRALAIAEQESGGDSPQVALRLNNLALLLQETGRYGEAETAFSRALKILEASRGADHGDTATMRNNLAGLLRRIGRYADAEKHYRDALAIDEKIYRADHPEIGTDCNNLALVLKETGQLAEAEALARRALAIGERTRGADHPSVAIRASNLAGILRAAGRNADAEALYRRALAIDEKYYAPDHPAIASDLNNLALLLAADRPDEALALYRRAWRLGLSAGTPELLWKLNGNLSRFYAQRAPDVAIFFGKHAVNTLQRLRANLKASSREGYQKAFLGTADSVYHELAELLIEQGRLAEAREVLKHLKEDEYRDFIRGQIGPDAPVSRLPYSRAEQSWAEQEEALAAESLRLADEHRARQAQSVAGNDASATAPQPELVDLAARREQLGQGFEAWFAGVVEQLPTDAQRLAADERRQQDAALAQARRQIADLGGQAALLEYLLVGNRVHIMLTTAQQSVVRRVTIDGRDIGKQLIEFRVALSTQALDPRPAAQALYRDLIGPVAADLEAGQIDHLLLSLEGALRYIPFAALHDGEHYLVERYALSLHTAAVSGTRAKHSGVPSRLAAFGSTRAHAGFPALPNVQQEIDLLRKSGKLSAEVYLDDQFTAERLRQSLKQSYPLLHIASHFRFVAGNESDSFLLLGDGNRLPLMTLRQGDYSFAGVDLLALSACETALHGGRTADGREVEGFAVLAQNKGAQNVLATLWEVADLTTPEVMRAFYLARAGGKSKAAALREAQQGLLSGKLKPTPVYTTGIRGGSGVRAIAATNSFTADPRSPFSHPYYWAPFILFGDAS</sequence>
<dbReference type="InterPro" id="IPR011990">
    <property type="entry name" value="TPR-like_helical_dom_sf"/>
</dbReference>
<evidence type="ECO:0000259" key="11">
    <source>
        <dbReference type="Pfam" id="PF12770"/>
    </source>
</evidence>
<dbReference type="Proteomes" id="UP000019812">
    <property type="component" value="Unassembled WGS sequence"/>
</dbReference>
<keyword evidence="8" id="KW-0505">Motor protein</keyword>
<dbReference type="RefSeq" id="WP_273703387.1">
    <property type="nucleotide sequence ID" value="NZ_JDSS02000021.1"/>
</dbReference>
<dbReference type="InterPro" id="IPR002151">
    <property type="entry name" value="Kinesin_light"/>
</dbReference>
<organism evidence="12 13">
    <name type="scientific">Candidatus Accumulibacter vicinus</name>
    <dbReference type="NCBI Taxonomy" id="2954382"/>
    <lineage>
        <taxon>Bacteria</taxon>
        <taxon>Pseudomonadati</taxon>
        <taxon>Pseudomonadota</taxon>
        <taxon>Betaproteobacteria</taxon>
        <taxon>Candidatus Accumulibacter</taxon>
    </lineage>
</organism>
<keyword evidence="4" id="KW-0493">Microtubule</keyword>
<dbReference type="InterPro" id="IPR011717">
    <property type="entry name" value="TPR-4"/>
</dbReference>
<keyword evidence="3" id="KW-0963">Cytoplasm</keyword>
<comment type="similarity">
    <text evidence="2">Belongs to the kinesin light chain family.</text>
</comment>
<dbReference type="Pfam" id="PF13374">
    <property type="entry name" value="TPR_10"/>
    <property type="match status" value="1"/>
</dbReference>
<dbReference type="SUPFAM" id="SSF48452">
    <property type="entry name" value="TPR-like"/>
    <property type="match status" value="2"/>
</dbReference>
<evidence type="ECO:0000256" key="2">
    <source>
        <dbReference type="ARBA" id="ARBA00009622"/>
    </source>
</evidence>
<protein>
    <submittedName>
        <fullName evidence="12">Type IV pilus biogenesis/stability protein PilW</fullName>
    </submittedName>
</protein>
<evidence type="ECO:0000313" key="12">
    <source>
        <dbReference type="EMBL" id="KFB68132.1"/>
    </source>
</evidence>
<evidence type="ECO:0000256" key="3">
    <source>
        <dbReference type="ARBA" id="ARBA00022490"/>
    </source>
</evidence>
<feature type="domain" description="CHAT" evidence="11">
    <location>
        <begin position="682"/>
        <end position="985"/>
    </location>
</feature>
<accession>A0A084Y088</accession>
<evidence type="ECO:0000256" key="4">
    <source>
        <dbReference type="ARBA" id="ARBA00022701"/>
    </source>
</evidence>
<gene>
    <name evidence="12" type="ORF">CAPSK01_001984</name>
</gene>
<dbReference type="InterPro" id="IPR019734">
    <property type="entry name" value="TPR_rpt"/>
</dbReference>
<dbReference type="Pfam" id="PF07721">
    <property type="entry name" value="TPR_4"/>
    <property type="match status" value="1"/>
</dbReference>
<dbReference type="Pfam" id="PF12770">
    <property type="entry name" value="CHAT"/>
    <property type="match status" value="1"/>
</dbReference>
<dbReference type="GO" id="GO:0005737">
    <property type="term" value="C:cytoplasm"/>
    <property type="evidence" value="ECO:0007669"/>
    <property type="project" value="TreeGrafter"/>
</dbReference>
<evidence type="ECO:0000256" key="5">
    <source>
        <dbReference type="ARBA" id="ARBA00022737"/>
    </source>
</evidence>
<dbReference type="GO" id="GO:0042802">
    <property type="term" value="F:identical protein binding"/>
    <property type="evidence" value="ECO:0007669"/>
    <property type="project" value="InterPro"/>
</dbReference>
<dbReference type="PANTHER" id="PTHR45783:SF3">
    <property type="entry name" value="KINESIN LIGHT CHAIN"/>
    <property type="match status" value="1"/>
</dbReference>
<dbReference type="InterPro" id="IPR024983">
    <property type="entry name" value="CHAT_dom"/>
</dbReference>
<dbReference type="PANTHER" id="PTHR45783">
    <property type="entry name" value="KINESIN LIGHT CHAIN"/>
    <property type="match status" value="1"/>
</dbReference>
<comment type="subcellular location">
    <subcellularLocation>
        <location evidence="1">Cytoplasm</location>
        <location evidence="1">Cytoskeleton</location>
    </subcellularLocation>
</comment>
<keyword evidence="6" id="KW-0802">TPR repeat</keyword>